<sequence>MDPCTDCFINLFLQSPRRDCCRVQRSHKSSTMHLWVGSCRGGEVNLLDESKFRPPPPLIDFEGLEELMMLQQKPVW</sequence>
<dbReference type="Proteomes" id="UP000447434">
    <property type="component" value="Chromosome 3"/>
</dbReference>
<evidence type="ECO:0000313" key="1">
    <source>
        <dbReference type="EMBL" id="KAE9616644.1"/>
    </source>
</evidence>
<comment type="caution">
    <text evidence="1">The sequence shown here is derived from an EMBL/GenBank/DDBJ whole genome shotgun (WGS) entry which is preliminary data.</text>
</comment>
<protein>
    <submittedName>
        <fullName evidence="1">Uncharacterized protein</fullName>
    </submittedName>
</protein>
<evidence type="ECO:0000313" key="2">
    <source>
        <dbReference type="Proteomes" id="UP000447434"/>
    </source>
</evidence>
<proteinExistence type="predicted"/>
<organism evidence="1 2">
    <name type="scientific">Lupinus albus</name>
    <name type="common">White lupine</name>
    <name type="synonym">Lupinus termis</name>
    <dbReference type="NCBI Taxonomy" id="3870"/>
    <lineage>
        <taxon>Eukaryota</taxon>
        <taxon>Viridiplantae</taxon>
        <taxon>Streptophyta</taxon>
        <taxon>Embryophyta</taxon>
        <taxon>Tracheophyta</taxon>
        <taxon>Spermatophyta</taxon>
        <taxon>Magnoliopsida</taxon>
        <taxon>eudicotyledons</taxon>
        <taxon>Gunneridae</taxon>
        <taxon>Pentapetalae</taxon>
        <taxon>rosids</taxon>
        <taxon>fabids</taxon>
        <taxon>Fabales</taxon>
        <taxon>Fabaceae</taxon>
        <taxon>Papilionoideae</taxon>
        <taxon>50 kb inversion clade</taxon>
        <taxon>genistoids sensu lato</taxon>
        <taxon>core genistoids</taxon>
        <taxon>Genisteae</taxon>
        <taxon>Lupinus</taxon>
    </lineage>
</organism>
<dbReference type="AlphaFoldDB" id="A0A6A4QUU4"/>
<keyword evidence="2" id="KW-1185">Reference proteome</keyword>
<gene>
    <name evidence="1" type="ORF">Lalb_Chr03g0027001</name>
</gene>
<name>A0A6A4QUU4_LUPAL</name>
<dbReference type="EMBL" id="WOCE01000003">
    <property type="protein sequence ID" value="KAE9616644.1"/>
    <property type="molecule type" value="Genomic_DNA"/>
</dbReference>
<reference evidence="2" key="1">
    <citation type="journal article" date="2020" name="Nat. Commun.">
        <title>Genome sequence of the cluster root forming white lupin.</title>
        <authorList>
            <person name="Hufnagel B."/>
            <person name="Marques A."/>
            <person name="Soriano A."/>
            <person name="Marques L."/>
            <person name="Divol F."/>
            <person name="Doumas P."/>
            <person name="Sallet E."/>
            <person name="Mancinotti D."/>
            <person name="Carrere S."/>
            <person name="Marande W."/>
            <person name="Arribat S."/>
            <person name="Keller J."/>
            <person name="Huneau C."/>
            <person name="Blein T."/>
            <person name="Aime D."/>
            <person name="Laguerre M."/>
            <person name="Taylor J."/>
            <person name="Schubert V."/>
            <person name="Nelson M."/>
            <person name="Geu-Flores F."/>
            <person name="Crespi M."/>
            <person name="Gallardo-Guerrero K."/>
            <person name="Delaux P.-M."/>
            <person name="Salse J."/>
            <person name="Berges H."/>
            <person name="Guyot R."/>
            <person name="Gouzy J."/>
            <person name="Peret B."/>
        </authorList>
    </citation>
    <scope>NUCLEOTIDE SEQUENCE [LARGE SCALE GENOMIC DNA]</scope>
    <source>
        <strain evidence="2">cv. Amiga</strain>
    </source>
</reference>
<accession>A0A6A4QUU4</accession>